<keyword evidence="18" id="KW-1185">Reference proteome</keyword>
<feature type="chain" id="PRO_5043818321" evidence="15">
    <location>
        <begin position="20"/>
        <end position="428"/>
    </location>
</feature>
<dbReference type="PROSITE" id="PS00132">
    <property type="entry name" value="CARBOXYPEPT_ZN_1"/>
    <property type="match status" value="1"/>
</dbReference>
<evidence type="ECO:0000256" key="9">
    <source>
        <dbReference type="ARBA" id="ARBA00022801"/>
    </source>
</evidence>
<evidence type="ECO:0000256" key="14">
    <source>
        <dbReference type="PROSITE-ProRule" id="PRU01379"/>
    </source>
</evidence>
<evidence type="ECO:0000259" key="16">
    <source>
        <dbReference type="PROSITE" id="PS52035"/>
    </source>
</evidence>
<dbReference type="PANTHER" id="PTHR11705">
    <property type="entry name" value="PROTEASE FAMILY M14 CARBOXYPEPTIDASE A,B"/>
    <property type="match status" value="1"/>
</dbReference>
<organism evidence="17 18">
    <name type="scientific">Drosophila madeirensis</name>
    <name type="common">Fruit fly</name>
    <dbReference type="NCBI Taxonomy" id="30013"/>
    <lineage>
        <taxon>Eukaryota</taxon>
        <taxon>Metazoa</taxon>
        <taxon>Ecdysozoa</taxon>
        <taxon>Arthropoda</taxon>
        <taxon>Hexapoda</taxon>
        <taxon>Insecta</taxon>
        <taxon>Pterygota</taxon>
        <taxon>Neoptera</taxon>
        <taxon>Endopterygota</taxon>
        <taxon>Diptera</taxon>
        <taxon>Brachycera</taxon>
        <taxon>Muscomorpha</taxon>
        <taxon>Ephydroidea</taxon>
        <taxon>Drosophilidae</taxon>
        <taxon>Drosophila</taxon>
        <taxon>Sophophora</taxon>
    </lineage>
</organism>
<accession>A0AAU9FIT1</accession>
<keyword evidence="6" id="KW-0645">Protease</keyword>
<dbReference type="Gene3D" id="3.40.630.10">
    <property type="entry name" value="Zn peptidases"/>
    <property type="match status" value="1"/>
</dbReference>
<evidence type="ECO:0000256" key="5">
    <source>
        <dbReference type="ARBA" id="ARBA00022645"/>
    </source>
</evidence>
<dbReference type="SMART" id="SM00631">
    <property type="entry name" value="Zn_pept"/>
    <property type="match status" value="1"/>
</dbReference>
<dbReference type="CDD" id="cd03860">
    <property type="entry name" value="M14_CP_A-B_like"/>
    <property type="match status" value="1"/>
</dbReference>
<dbReference type="SUPFAM" id="SSF53187">
    <property type="entry name" value="Zn-dependent exopeptidases"/>
    <property type="match status" value="1"/>
</dbReference>
<dbReference type="EMBL" id="AP029264">
    <property type="protein sequence ID" value="BFF95668.1"/>
    <property type="molecule type" value="Genomic_DNA"/>
</dbReference>
<evidence type="ECO:0000256" key="12">
    <source>
        <dbReference type="ARBA" id="ARBA00023157"/>
    </source>
</evidence>
<dbReference type="SUPFAM" id="SSF54897">
    <property type="entry name" value="Protease propeptides/inhibitors"/>
    <property type="match status" value="1"/>
</dbReference>
<keyword evidence="12" id="KW-1015">Disulfide bond</keyword>
<dbReference type="GO" id="GO:0008270">
    <property type="term" value="F:zinc ion binding"/>
    <property type="evidence" value="ECO:0007669"/>
    <property type="project" value="InterPro"/>
</dbReference>
<gene>
    <name evidence="17" type="ORF">DMAD_13022</name>
</gene>
<dbReference type="GO" id="GO:0004181">
    <property type="term" value="F:metallocarboxypeptidase activity"/>
    <property type="evidence" value="ECO:0007669"/>
    <property type="project" value="InterPro"/>
</dbReference>
<dbReference type="GO" id="GO:0006508">
    <property type="term" value="P:proteolysis"/>
    <property type="evidence" value="ECO:0007669"/>
    <property type="project" value="UniProtKB-KW"/>
</dbReference>
<evidence type="ECO:0000313" key="18">
    <source>
        <dbReference type="Proteomes" id="UP001500889"/>
    </source>
</evidence>
<evidence type="ECO:0000256" key="1">
    <source>
        <dbReference type="ARBA" id="ARBA00001947"/>
    </source>
</evidence>
<comment type="function">
    <text evidence="13">Involved in the digestion of the blood meal.</text>
</comment>
<evidence type="ECO:0000256" key="2">
    <source>
        <dbReference type="ARBA" id="ARBA00004613"/>
    </source>
</evidence>
<keyword evidence="5 17" id="KW-0121">Carboxypeptidase</keyword>
<dbReference type="InterPro" id="IPR057246">
    <property type="entry name" value="CARBOXYPEPT_ZN_1"/>
</dbReference>
<dbReference type="InterPro" id="IPR003146">
    <property type="entry name" value="M14A_act_pep"/>
</dbReference>
<keyword evidence="8 15" id="KW-0732">Signal</keyword>
<keyword evidence="10" id="KW-0862">Zinc</keyword>
<sequence>MGNTFTWLWALALLHVALGAAVPETDSRIRYDNYAVYKVKYESLAQRNLLQQLAEDRENVWLWHEAKDELHLMINPKSLSEFEAEVLKVNASAEIFIPNVQDLIDIETTDNSRASSDEFGWKRYNSLAEIEAWLDDILARYPVITEGFVVGQSYEGRTIRGIKISYKSGNPGVFIESNIHAREWITSATATWLINQFLTSDDPLVRTLAESHDWYIVPVLNVDGFVYTHEKDRMWRKTRQPSAISSCVGVDPNRNYDSHWMENDGASSNPCAENYGGPQPFSEPEIKAMSEFVASIKDKVNVMLAFHSYSQLLLSPYGHTEEELPPNFDDLMEVAKAYADAVEALPYGTVYRYGTAAGVLYTASGATNDWAYNEQDIQISYTIEFRDTGRYGFILPPVHIVPNAEEALFGIVALLDKCKDLGYLAIKY</sequence>
<evidence type="ECO:0000256" key="8">
    <source>
        <dbReference type="ARBA" id="ARBA00022729"/>
    </source>
</evidence>
<dbReference type="FunFam" id="3.40.630.10:FF:000040">
    <property type="entry name" value="zinc carboxypeptidase"/>
    <property type="match status" value="1"/>
</dbReference>
<evidence type="ECO:0000256" key="15">
    <source>
        <dbReference type="SAM" id="SignalP"/>
    </source>
</evidence>
<dbReference type="PANTHER" id="PTHR11705:SF123">
    <property type="entry name" value="PEPTIDASE M14 CARBOXYPEPTIDASE A DOMAIN-CONTAINING PROTEIN-RELATED"/>
    <property type="match status" value="1"/>
</dbReference>
<dbReference type="PRINTS" id="PR00765">
    <property type="entry name" value="CRBOXYPTASEA"/>
</dbReference>
<feature type="domain" description="Peptidase M14" evidence="16">
    <location>
        <begin position="123"/>
        <end position="418"/>
    </location>
</feature>
<dbReference type="InterPro" id="IPR000834">
    <property type="entry name" value="Peptidase_M14"/>
</dbReference>
<dbReference type="Pfam" id="PF00246">
    <property type="entry name" value="Peptidase_M14"/>
    <property type="match status" value="1"/>
</dbReference>
<dbReference type="AlphaFoldDB" id="A0AAU9FIT1"/>
<dbReference type="Pfam" id="PF02244">
    <property type="entry name" value="Propep_M14"/>
    <property type="match status" value="1"/>
</dbReference>
<feature type="active site" description="Proton donor/acceptor" evidence="14">
    <location>
        <position position="384"/>
    </location>
</feature>
<evidence type="ECO:0000256" key="4">
    <source>
        <dbReference type="ARBA" id="ARBA00022525"/>
    </source>
</evidence>
<evidence type="ECO:0000256" key="13">
    <source>
        <dbReference type="ARBA" id="ARBA00057299"/>
    </source>
</evidence>
<comment type="similarity">
    <text evidence="3 14">Belongs to the peptidase M14 family.</text>
</comment>
<dbReference type="PROSITE" id="PS52035">
    <property type="entry name" value="PEPTIDASE_M14"/>
    <property type="match status" value="1"/>
</dbReference>
<keyword evidence="7" id="KW-0479">Metal-binding</keyword>
<comment type="subcellular location">
    <subcellularLocation>
        <location evidence="2">Secreted</location>
    </subcellularLocation>
</comment>
<keyword evidence="9" id="KW-0378">Hydrolase</keyword>
<reference evidence="17 18" key="1">
    <citation type="submission" date="2024-02" db="EMBL/GenBank/DDBJ databases">
        <title>A chromosome-level genome assembly of Drosophila madeirensis, a fruit fly species endemic to Madeira island.</title>
        <authorList>
            <person name="Tomihara K."/>
            <person name="Llopart A."/>
            <person name="Yamamoto D."/>
        </authorList>
    </citation>
    <scope>NUCLEOTIDE SEQUENCE [LARGE SCALE GENOMIC DNA]</scope>
    <source>
        <strain evidence="17 18">RF1</strain>
    </source>
</reference>
<comment type="cofactor">
    <cofactor evidence="1">
        <name>Zn(2+)</name>
        <dbReference type="ChEBI" id="CHEBI:29105"/>
    </cofactor>
</comment>
<evidence type="ECO:0000256" key="3">
    <source>
        <dbReference type="ARBA" id="ARBA00005988"/>
    </source>
</evidence>
<evidence type="ECO:0000313" key="17">
    <source>
        <dbReference type="EMBL" id="BFF95668.1"/>
    </source>
</evidence>
<evidence type="ECO:0000256" key="6">
    <source>
        <dbReference type="ARBA" id="ARBA00022670"/>
    </source>
</evidence>
<keyword evidence="4" id="KW-0964">Secreted</keyword>
<name>A0AAU9FIT1_DROMD</name>
<evidence type="ECO:0000256" key="10">
    <source>
        <dbReference type="ARBA" id="ARBA00022833"/>
    </source>
</evidence>
<dbReference type="GO" id="GO:0005615">
    <property type="term" value="C:extracellular space"/>
    <property type="evidence" value="ECO:0007669"/>
    <property type="project" value="TreeGrafter"/>
</dbReference>
<dbReference type="Gene3D" id="3.30.70.340">
    <property type="entry name" value="Metallocarboxypeptidase-like"/>
    <property type="match status" value="1"/>
</dbReference>
<feature type="signal peptide" evidence="15">
    <location>
        <begin position="1"/>
        <end position="19"/>
    </location>
</feature>
<dbReference type="Proteomes" id="UP001500889">
    <property type="component" value="Chromosome U"/>
</dbReference>
<evidence type="ECO:0000256" key="11">
    <source>
        <dbReference type="ARBA" id="ARBA00023049"/>
    </source>
</evidence>
<proteinExistence type="inferred from homology"/>
<keyword evidence="11" id="KW-0482">Metalloprotease</keyword>
<protein>
    <submittedName>
        <fullName evidence="17">Zinc carboxypeptidase</fullName>
    </submittedName>
</protein>
<evidence type="ECO:0000256" key="7">
    <source>
        <dbReference type="ARBA" id="ARBA00022723"/>
    </source>
</evidence>
<dbReference type="InterPro" id="IPR036990">
    <property type="entry name" value="M14A-like_propep"/>
</dbReference>